<dbReference type="EMBL" id="OW152817">
    <property type="protein sequence ID" value="CAH2068131.1"/>
    <property type="molecule type" value="Genomic_DNA"/>
</dbReference>
<proteinExistence type="predicted"/>
<name>A0ABN8IYM8_9NEOP</name>
<reference evidence="2" key="1">
    <citation type="submission" date="2022-03" db="EMBL/GenBank/DDBJ databases">
        <authorList>
            <person name="Martin H S."/>
        </authorList>
    </citation>
    <scope>NUCLEOTIDE SEQUENCE</scope>
</reference>
<evidence type="ECO:0000313" key="3">
    <source>
        <dbReference type="Proteomes" id="UP000837857"/>
    </source>
</evidence>
<organism evidence="2 3">
    <name type="scientific">Iphiclides podalirius</name>
    <name type="common">scarce swallowtail</name>
    <dbReference type="NCBI Taxonomy" id="110791"/>
    <lineage>
        <taxon>Eukaryota</taxon>
        <taxon>Metazoa</taxon>
        <taxon>Ecdysozoa</taxon>
        <taxon>Arthropoda</taxon>
        <taxon>Hexapoda</taxon>
        <taxon>Insecta</taxon>
        <taxon>Pterygota</taxon>
        <taxon>Neoptera</taxon>
        <taxon>Endopterygota</taxon>
        <taxon>Lepidoptera</taxon>
        <taxon>Glossata</taxon>
        <taxon>Ditrysia</taxon>
        <taxon>Papilionoidea</taxon>
        <taxon>Papilionidae</taxon>
        <taxon>Papilioninae</taxon>
        <taxon>Iphiclides</taxon>
    </lineage>
</organism>
<feature type="non-terminal residue" evidence="2">
    <location>
        <position position="1"/>
    </location>
</feature>
<evidence type="ECO:0000313" key="2">
    <source>
        <dbReference type="EMBL" id="CAH2068131.1"/>
    </source>
</evidence>
<feature type="compositionally biased region" description="Basic and acidic residues" evidence="1">
    <location>
        <begin position="80"/>
        <end position="93"/>
    </location>
</feature>
<protein>
    <submittedName>
        <fullName evidence="2">Uncharacterized protein</fullName>
    </submittedName>
</protein>
<dbReference type="Proteomes" id="UP000837857">
    <property type="component" value="Chromosome 5"/>
</dbReference>
<evidence type="ECO:0000256" key="1">
    <source>
        <dbReference type="SAM" id="MobiDB-lite"/>
    </source>
</evidence>
<sequence length="186" mass="21032">MKSSCGDIALATYVDTIRCERSGARWRRARGASPAVVQSAYLYPPSERFGRAEKVRAAPSRSRACQPRYDELNIAEHVSRNNRRTERPRSLRRNDRRKPRPADTEVDVELRAHALFPTIVFPFPPAAPGRPRASLLLMTAGDRASTSRTARPLARLTCFHAISIRNSNRRFFFHEKIETADSQTAA</sequence>
<feature type="region of interest" description="Disordered" evidence="1">
    <location>
        <begin position="80"/>
        <end position="104"/>
    </location>
</feature>
<gene>
    <name evidence="2" type="ORF">IPOD504_LOCUS14062</name>
</gene>
<keyword evidence="3" id="KW-1185">Reference proteome</keyword>
<accession>A0ABN8IYM8</accession>